<dbReference type="OrthoDB" id="8266279at2"/>
<keyword evidence="1" id="KW-1133">Transmembrane helix</keyword>
<keyword evidence="1" id="KW-0812">Transmembrane</keyword>
<comment type="caution">
    <text evidence="2">The sequence shown here is derived from an EMBL/GenBank/DDBJ whole genome shotgun (WGS) entry which is preliminary data.</text>
</comment>
<evidence type="ECO:0000313" key="3">
    <source>
        <dbReference type="Proteomes" id="UP000322981"/>
    </source>
</evidence>
<reference evidence="2 3" key="1">
    <citation type="submission" date="2019-09" db="EMBL/GenBank/DDBJ databases">
        <title>Whole-genome sequence of the purple sulfur bacterium Thiohalocapsa marina DSM 19078.</title>
        <authorList>
            <person name="Kyndt J.A."/>
            <person name="Meyer T.E."/>
        </authorList>
    </citation>
    <scope>NUCLEOTIDE SEQUENCE [LARGE SCALE GENOMIC DNA]</scope>
    <source>
        <strain evidence="2 3">DSM 19078</strain>
    </source>
</reference>
<dbReference type="Proteomes" id="UP000322981">
    <property type="component" value="Unassembled WGS sequence"/>
</dbReference>
<feature type="transmembrane region" description="Helical" evidence="1">
    <location>
        <begin position="25"/>
        <end position="43"/>
    </location>
</feature>
<proteinExistence type="predicted"/>
<feature type="transmembrane region" description="Helical" evidence="1">
    <location>
        <begin position="192"/>
        <end position="222"/>
    </location>
</feature>
<feature type="transmembrane region" description="Helical" evidence="1">
    <location>
        <begin position="279"/>
        <end position="302"/>
    </location>
</feature>
<sequence>MRLVNAPGKENDEMVTIRYAGWPSWLARLALLAIALLIGYGLLLDVEPLHEPEVQVSSGSAGDRGDIALYRRVVERMQGGEDFYTATGDEQHQRNYPTKPFLAWRLPTLAWVISNLGEVWAANLLRFVALVAVLAWIMELKDLGLRRREVIGGALLAYSSLVIALPPPTYYLHECWAATFMALSLAVRQRCWPLGVFFGLVALAFRELALPFVLAMAVCALWEGRHREAAWWGAGIIAFALGLAAHAWVVSGHVPPDGLQGASWLAFGGWHFVLSASQWNVLIVAAGPWLAAFWLPLALLGAAARRDPLGTRLMLLVAGYSAAFLFVGRDNNGYWGIIYAPLVAISVTFAPAGLRVLWASARGRPVTAF</sequence>
<feature type="transmembrane region" description="Helical" evidence="1">
    <location>
        <begin position="229"/>
        <end position="249"/>
    </location>
</feature>
<feature type="transmembrane region" description="Helical" evidence="1">
    <location>
        <begin position="119"/>
        <end position="138"/>
    </location>
</feature>
<keyword evidence="3" id="KW-1185">Reference proteome</keyword>
<name>A0A5M8FLX2_9GAMM</name>
<evidence type="ECO:0000313" key="2">
    <source>
        <dbReference type="EMBL" id="KAA6184716.1"/>
    </source>
</evidence>
<gene>
    <name evidence="2" type="ORF">F2Q65_11490</name>
</gene>
<dbReference type="EMBL" id="VWXX01000016">
    <property type="protein sequence ID" value="KAA6184716.1"/>
    <property type="molecule type" value="Genomic_DNA"/>
</dbReference>
<feature type="transmembrane region" description="Helical" evidence="1">
    <location>
        <begin position="333"/>
        <end position="354"/>
    </location>
</feature>
<dbReference type="RefSeq" id="WP_150093490.1">
    <property type="nucleotide sequence ID" value="NZ_VWXX01000016.1"/>
</dbReference>
<organism evidence="2 3">
    <name type="scientific">Thiohalocapsa marina</name>
    <dbReference type="NCBI Taxonomy" id="424902"/>
    <lineage>
        <taxon>Bacteria</taxon>
        <taxon>Pseudomonadati</taxon>
        <taxon>Pseudomonadota</taxon>
        <taxon>Gammaproteobacteria</taxon>
        <taxon>Chromatiales</taxon>
        <taxon>Chromatiaceae</taxon>
        <taxon>Thiohalocapsa</taxon>
    </lineage>
</organism>
<evidence type="ECO:0008006" key="4">
    <source>
        <dbReference type="Google" id="ProtNLM"/>
    </source>
</evidence>
<evidence type="ECO:0000256" key="1">
    <source>
        <dbReference type="SAM" id="Phobius"/>
    </source>
</evidence>
<dbReference type="AlphaFoldDB" id="A0A5M8FLX2"/>
<feature type="transmembrane region" description="Helical" evidence="1">
    <location>
        <begin position="309"/>
        <end position="327"/>
    </location>
</feature>
<feature type="transmembrane region" description="Helical" evidence="1">
    <location>
        <begin position="150"/>
        <end position="172"/>
    </location>
</feature>
<keyword evidence="1" id="KW-0472">Membrane</keyword>
<accession>A0A5M8FLX2</accession>
<protein>
    <recommendedName>
        <fullName evidence="4">DUF2029 domain-containing protein</fullName>
    </recommendedName>
</protein>